<dbReference type="InterPro" id="IPR000847">
    <property type="entry name" value="LysR_HTH_N"/>
</dbReference>
<evidence type="ECO:0000313" key="6">
    <source>
        <dbReference type="EMBL" id="ADZ90161.1"/>
    </source>
</evidence>
<dbReference type="PANTHER" id="PTHR30537">
    <property type="entry name" value="HTH-TYPE TRANSCRIPTIONAL REGULATOR"/>
    <property type="match status" value="1"/>
</dbReference>
<sequence length="328" mass="37359">MQHAVAIFAMVQEYCVLFRILRSEGSLCAMYDLNDLQSFVMVMETENLTESARLLGVSKSTLSRRISHLEGIMGQPLLLRHANKMSANDAGRAFFPFAKKILDTAKQGKKTLEHLQDEVVGEVDVTVFSSFARSWFPNEVLSFLDKYPDASINVRTDSIFRHDMKSDVALWLGDIKETHLKTELLGNMSCGLYISNGFAKRYKRPETIRELEDLPWVNLHNLHMLSGELELRHSEQGMEMISIPRSRLASDQIGMQMEAIVSGNGVGILPDYMARRREKHHPGDLIRVFPEWLLPSLPMYLIYPYGHQPKRVQAFLQHIRDGAGDVLV</sequence>
<dbReference type="InterPro" id="IPR058163">
    <property type="entry name" value="LysR-type_TF_proteobact-type"/>
</dbReference>
<dbReference type="SUPFAM" id="SSF46785">
    <property type="entry name" value="Winged helix' DNA-binding domain"/>
    <property type="match status" value="1"/>
</dbReference>
<proteinExistence type="inferred from homology"/>
<evidence type="ECO:0000259" key="5">
    <source>
        <dbReference type="PROSITE" id="PS50931"/>
    </source>
</evidence>
<evidence type="ECO:0000313" key="7">
    <source>
        <dbReference type="Proteomes" id="UP000001062"/>
    </source>
</evidence>
<evidence type="ECO:0000256" key="1">
    <source>
        <dbReference type="ARBA" id="ARBA00009437"/>
    </source>
</evidence>
<evidence type="ECO:0000256" key="3">
    <source>
        <dbReference type="ARBA" id="ARBA00023125"/>
    </source>
</evidence>
<dbReference type="eggNOG" id="COG0583">
    <property type="taxonomic scope" value="Bacteria"/>
</dbReference>
<dbReference type="AlphaFoldDB" id="F2K3R2"/>
<reference evidence="6 7" key="1">
    <citation type="journal article" date="2012" name="Stand. Genomic Sci.">
        <title>Complete genome sequence of the melanogenic marine bacterium Marinomonas mediterranea type strain (MMB-1(T)).</title>
        <authorList>
            <person name="Lucas-Elio P."/>
            <person name="Goodwin L."/>
            <person name="Woyke T."/>
            <person name="Pitluck S."/>
            <person name="Nolan M."/>
            <person name="Kyrpides N.C."/>
            <person name="Detter J.C."/>
            <person name="Copeland A."/>
            <person name="Teshima H."/>
            <person name="Bruce D."/>
            <person name="Detter C."/>
            <person name="Tapia R."/>
            <person name="Han S."/>
            <person name="Land M.L."/>
            <person name="Ivanova N."/>
            <person name="Mikhailova N."/>
            <person name="Johnston A.W."/>
            <person name="Sanchez-Amat A."/>
        </authorList>
    </citation>
    <scope>NUCLEOTIDE SEQUENCE [LARGE SCALE GENOMIC DNA]</scope>
    <source>
        <strain evidence="7">ATCC 700492 / JCM 21426 / NBRC 103028 / MMB-1</strain>
    </source>
</reference>
<dbReference type="KEGG" id="mme:Marme_0886"/>
<dbReference type="SUPFAM" id="SSF53850">
    <property type="entry name" value="Periplasmic binding protein-like II"/>
    <property type="match status" value="1"/>
</dbReference>
<dbReference type="Gene3D" id="1.10.10.10">
    <property type="entry name" value="Winged helix-like DNA-binding domain superfamily/Winged helix DNA-binding domain"/>
    <property type="match status" value="1"/>
</dbReference>
<name>F2K3R2_MARM1</name>
<gene>
    <name evidence="6" type="ordered locus">Marme_0886</name>
</gene>
<comment type="similarity">
    <text evidence="1">Belongs to the LysR transcriptional regulatory family.</text>
</comment>
<dbReference type="InterPro" id="IPR036388">
    <property type="entry name" value="WH-like_DNA-bd_sf"/>
</dbReference>
<dbReference type="GO" id="GO:0006351">
    <property type="term" value="P:DNA-templated transcription"/>
    <property type="evidence" value="ECO:0007669"/>
    <property type="project" value="TreeGrafter"/>
</dbReference>
<keyword evidence="4" id="KW-0804">Transcription</keyword>
<keyword evidence="2" id="KW-0805">Transcription regulation</keyword>
<keyword evidence="7" id="KW-1185">Reference proteome</keyword>
<dbReference type="GO" id="GO:0043565">
    <property type="term" value="F:sequence-specific DNA binding"/>
    <property type="evidence" value="ECO:0007669"/>
    <property type="project" value="TreeGrafter"/>
</dbReference>
<dbReference type="STRING" id="717774.Marme_0886"/>
<dbReference type="Proteomes" id="UP000001062">
    <property type="component" value="Chromosome"/>
</dbReference>
<dbReference type="Pfam" id="PF00126">
    <property type="entry name" value="HTH_1"/>
    <property type="match status" value="1"/>
</dbReference>
<dbReference type="PROSITE" id="PS50931">
    <property type="entry name" value="HTH_LYSR"/>
    <property type="match status" value="1"/>
</dbReference>
<organism evidence="6 7">
    <name type="scientific">Marinomonas mediterranea (strain ATCC 700492 / JCM 21426 / NBRC 103028 / MMB-1)</name>
    <dbReference type="NCBI Taxonomy" id="717774"/>
    <lineage>
        <taxon>Bacteria</taxon>
        <taxon>Pseudomonadati</taxon>
        <taxon>Pseudomonadota</taxon>
        <taxon>Gammaproteobacteria</taxon>
        <taxon>Oceanospirillales</taxon>
        <taxon>Oceanospirillaceae</taxon>
        <taxon>Marinomonas</taxon>
    </lineage>
</organism>
<dbReference type="InterPro" id="IPR036390">
    <property type="entry name" value="WH_DNA-bd_sf"/>
</dbReference>
<dbReference type="EMBL" id="CP002583">
    <property type="protein sequence ID" value="ADZ90161.1"/>
    <property type="molecule type" value="Genomic_DNA"/>
</dbReference>
<protein>
    <submittedName>
        <fullName evidence="6">Transcriptional regulator, LysR family</fullName>
    </submittedName>
</protein>
<evidence type="ECO:0000256" key="2">
    <source>
        <dbReference type="ARBA" id="ARBA00023015"/>
    </source>
</evidence>
<dbReference type="Pfam" id="PF03466">
    <property type="entry name" value="LysR_substrate"/>
    <property type="match status" value="1"/>
</dbReference>
<accession>F2K3R2</accession>
<dbReference type="InterPro" id="IPR005119">
    <property type="entry name" value="LysR_subst-bd"/>
</dbReference>
<dbReference type="Gene3D" id="3.40.190.290">
    <property type="match status" value="1"/>
</dbReference>
<feature type="domain" description="HTH lysR-type" evidence="5">
    <location>
        <begin position="31"/>
        <end position="88"/>
    </location>
</feature>
<evidence type="ECO:0000256" key="4">
    <source>
        <dbReference type="ARBA" id="ARBA00023163"/>
    </source>
</evidence>
<keyword evidence="3" id="KW-0238">DNA-binding</keyword>
<dbReference type="GO" id="GO:0003700">
    <property type="term" value="F:DNA-binding transcription factor activity"/>
    <property type="evidence" value="ECO:0007669"/>
    <property type="project" value="InterPro"/>
</dbReference>
<dbReference type="PANTHER" id="PTHR30537:SF66">
    <property type="entry name" value="IRON-REGULATED VIRULENCE REGULATORY PROTEIN IRGB"/>
    <property type="match status" value="1"/>
</dbReference>
<dbReference type="PATRIC" id="fig|717774.3.peg.927"/>
<dbReference type="HOGENOM" id="CLU_039613_16_2_6"/>